<proteinExistence type="predicted"/>
<protein>
    <submittedName>
        <fullName evidence="1">Uncharacterized protein</fullName>
    </submittedName>
</protein>
<dbReference type="RefSeq" id="WP_268173344.1">
    <property type="nucleotide sequence ID" value="NZ_CP113432.1"/>
</dbReference>
<dbReference type="Proteomes" id="UP001163624">
    <property type="component" value="Chromosome"/>
</dbReference>
<evidence type="ECO:0000313" key="1">
    <source>
        <dbReference type="EMBL" id="WAI51692.1"/>
    </source>
</evidence>
<gene>
    <name evidence="1" type="ORF">OU419_10710</name>
</gene>
<evidence type="ECO:0000313" key="2">
    <source>
        <dbReference type="Proteomes" id="UP001163624"/>
    </source>
</evidence>
<dbReference type="EMBL" id="CP113432">
    <property type="protein sequence ID" value="WAI51692.1"/>
    <property type="molecule type" value="Genomic_DNA"/>
</dbReference>
<sequence length="479" mass="53759">MMAGEALVLFEVDICVPAQQFRIEYSLIEKGGLPFVSEFLLRLLKVSPLMSADIARYFGFTSKELSAALTPFFQKGEVSVQPDGRISLSEKGLRLFSGNEDSPSVRSRQDYRRSFTFDLLTFSYLGGKIPSASTRRAVLLDAGVEVRAVSQQRAVGAFQNNLHEIFRRGDLTGKDQQDSVPELYKISDVRKSSDVCFLVEEALCLDVDSLDLSFEVKKGIAEEEEYIGRRASMLHSLNGRENFDDVVRLADRLGDPETIDALSSGVMDFRGVAQRALSFGLDDRRGDVRIYGSLQLNRNWDQVCSLLKKHHEKISDSEREVATRLTWLAPCSHGLWGKSSRHGQALSKFVEYAGLKNKRNDRHAFEAEILIPLSSSKDWQSKKAANNDCAEAKEYLHGFVESEILAPLEVFMLSGCFAVVMYHLVVPDRYPVPIPFGFITEDPSRVRSIEGLVRSVLDEYSFENKPRYLGGLADLGRNL</sequence>
<name>A0ABY7A3A5_9PSED</name>
<keyword evidence="2" id="KW-1185">Reference proteome</keyword>
<accession>A0ABY7A3A5</accession>
<reference evidence="1" key="1">
    <citation type="submission" date="2022-11" db="EMBL/GenBank/DDBJ databases">
        <title>Pseudomonas triclosanedens sp. nov., a triclosan degrader isolated from activated sludge.</title>
        <authorList>
            <person name="Yin Y."/>
            <person name="Lu Z."/>
        </authorList>
    </citation>
    <scope>NUCLEOTIDE SEQUENCE</scope>
    <source>
        <strain evidence="1">ZM23</strain>
    </source>
</reference>
<organism evidence="1 2">
    <name type="scientific">Pseudomonas triclosanedens</name>
    <dbReference type="NCBI Taxonomy" id="2961893"/>
    <lineage>
        <taxon>Bacteria</taxon>
        <taxon>Pseudomonadati</taxon>
        <taxon>Pseudomonadota</taxon>
        <taxon>Gammaproteobacteria</taxon>
        <taxon>Pseudomonadales</taxon>
        <taxon>Pseudomonadaceae</taxon>
        <taxon>Pseudomonas</taxon>
    </lineage>
</organism>